<feature type="transmembrane region" description="Helical" evidence="8">
    <location>
        <begin position="307"/>
        <end position="329"/>
    </location>
</feature>
<evidence type="ECO:0000256" key="8">
    <source>
        <dbReference type="SAM" id="Phobius"/>
    </source>
</evidence>
<dbReference type="InterPro" id="IPR005045">
    <property type="entry name" value="CDC50/LEM3_fam"/>
</dbReference>
<keyword evidence="4 8" id="KW-1133">Transmembrane helix</keyword>
<proteinExistence type="inferred from homology"/>
<evidence type="ECO:0000256" key="6">
    <source>
        <dbReference type="PIRNR" id="PIRNR015840"/>
    </source>
</evidence>
<accession>A0A5P1FHK5</accession>
<organism evidence="9 10">
    <name type="scientific">Asparagus officinalis</name>
    <name type="common">Garden asparagus</name>
    <dbReference type="NCBI Taxonomy" id="4686"/>
    <lineage>
        <taxon>Eukaryota</taxon>
        <taxon>Viridiplantae</taxon>
        <taxon>Streptophyta</taxon>
        <taxon>Embryophyta</taxon>
        <taxon>Tracheophyta</taxon>
        <taxon>Spermatophyta</taxon>
        <taxon>Magnoliopsida</taxon>
        <taxon>Liliopsida</taxon>
        <taxon>Asparagales</taxon>
        <taxon>Asparagaceae</taxon>
        <taxon>Asparagoideae</taxon>
        <taxon>Asparagus</taxon>
    </lineage>
</organism>
<dbReference type="GO" id="GO:0005783">
    <property type="term" value="C:endoplasmic reticulum"/>
    <property type="evidence" value="ECO:0007669"/>
    <property type="project" value="TreeGrafter"/>
</dbReference>
<evidence type="ECO:0000256" key="1">
    <source>
        <dbReference type="ARBA" id="ARBA00004370"/>
    </source>
</evidence>
<evidence type="ECO:0000313" key="10">
    <source>
        <dbReference type="Proteomes" id="UP000243459"/>
    </source>
</evidence>
<reference evidence="10" key="1">
    <citation type="journal article" date="2017" name="Nat. Commun.">
        <title>The asparagus genome sheds light on the origin and evolution of a young Y chromosome.</title>
        <authorList>
            <person name="Harkess A."/>
            <person name="Zhou J."/>
            <person name="Xu C."/>
            <person name="Bowers J.E."/>
            <person name="Van der Hulst R."/>
            <person name="Ayyampalayam S."/>
            <person name="Mercati F."/>
            <person name="Riccardi P."/>
            <person name="McKain M.R."/>
            <person name="Kakrana A."/>
            <person name="Tang H."/>
            <person name="Ray J."/>
            <person name="Groenendijk J."/>
            <person name="Arikit S."/>
            <person name="Mathioni S.M."/>
            <person name="Nakano M."/>
            <person name="Shan H."/>
            <person name="Telgmann-Rauber A."/>
            <person name="Kanno A."/>
            <person name="Yue Z."/>
            <person name="Chen H."/>
            <person name="Li W."/>
            <person name="Chen Y."/>
            <person name="Xu X."/>
            <person name="Zhang Y."/>
            <person name="Luo S."/>
            <person name="Chen H."/>
            <person name="Gao J."/>
            <person name="Mao Z."/>
            <person name="Pires J.C."/>
            <person name="Luo M."/>
            <person name="Kudrna D."/>
            <person name="Wing R.A."/>
            <person name="Meyers B.C."/>
            <person name="Yi K."/>
            <person name="Kong H."/>
            <person name="Lavrijsen P."/>
            <person name="Sunseri F."/>
            <person name="Falavigna A."/>
            <person name="Ye Y."/>
            <person name="Leebens-Mack J.H."/>
            <person name="Chen G."/>
        </authorList>
    </citation>
    <scope>NUCLEOTIDE SEQUENCE [LARGE SCALE GENOMIC DNA]</scope>
    <source>
        <strain evidence="10">cv. DH0086</strain>
    </source>
</reference>
<protein>
    <recommendedName>
        <fullName evidence="6">ALA-interacting subunit</fullName>
    </recommendedName>
</protein>
<sequence>METINPTATTNPNSTSEEPKGSKRVTKPRYSRFMQQELPSWNPILTPRWVIFLFSIIAAAFIPIGIFSLQASHKVVEIVNQYEKACANQATDKVAYIQDSKISKKCTRILTVPRDMKSPIFVYYQLDNFYQNHRRYFSSRNNIQLKDPNKASTTKGCKNEAETKDKSPIVPCGLIAWSLFNDTFSFSRGNETLEVNKKEISWNTDRNERFGNDVYPKNFQSGSVIGGKSLDPNKPLSEQEDLMVWMRVAALPTFRKLYGKIEVDLKANDKITVSLENNYNTYSFGGTKKLVLSTATWIGGKNDFLGITYIGIGVLCCFLEASFFVLYMLSPRKLADPAYLSWNRKARGHH</sequence>
<keyword evidence="5 6" id="KW-0472">Membrane</keyword>
<dbReference type="GO" id="GO:0005794">
    <property type="term" value="C:Golgi apparatus"/>
    <property type="evidence" value="ECO:0007669"/>
    <property type="project" value="TreeGrafter"/>
</dbReference>
<evidence type="ECO:0000256" key="4">
    <source>
        <dbReference type="ARBA" id="ARBA00022989"/>
    </source>
</evidence>
<evidence type="ECO:0000256" key="2">
    <source>
        <dbReference type="ARBA" id="ARBA00009457"/>
    </source>
</evidence>
<evidence type="ECO:0000256" key="5">
    <source>
        <dbReference type="ARBA" id="ARBA00023136"/>
    </source>
</evidence>
<comment type="similarity">
    <text evidence="2 6">Belongs to the CDC50/LEM3 family.</text>
</comment>
<dbReference type="PIRSF" id="PIRSF015840">
    <property type="entry name" value="DUF284_TM_euk"/>
    <property type="match status" value="1"/>
</dbReference>
<dbReference type="PANTHER" id="PTHR10926">
    <property type="entry name" value="CELL CYCLE CONTROL PROTEIN 50"/>
    <property type="match status" value="1"/>
</dbReference>
<evidence type="ECO:0000313" key="9">
    <source>
        <dbReference type="EMBL" id="ONK77203.1"/>
    </source>
</evidence>
<dbReference type="EMBL" id="CM007382">
    <property type="protein sequence ID" value="ONK77203.1"/>
    <property type="molecule type" value="Genomic_DNA"/>
</dbReference>
<dbReference type="Pfam" id="PF03381">
    <property type="entry name" value="CDC50"/>
    <property type="match status" value="1"/>
</dbReference>
<feature type="region of interest" description="Disordered" evidence="7">
    <location>
        <begin position="1"/>
        <end position="26"/>
    </location>
</feature>
<dbReference type="OrthoDB" id="340608at2759"/>
<dbReference type="Gramene" id="ONK77203">
    <property type="protein sequence ID" value="ONK77203"/>
    <property type="gene ID" value="A4U43_C02F4150"/>
</dbReference>
<dbReference type="PANTHER" id="PTHR10926:SF27">
    <property type="entry name" value="ALA-INTERACTING SUBUNIT"/>
    <property type="match status" value="1"/>
</dbReference>
<evidence type="ECO:0000256" key="7">
    <source>
        <dbReference type="SAM" id="MobiDB-lite"/>
    </source>
</evidence>
<keyword evidence="3 8" id="KW-0812">Transmembrane</keyword>
<dbReference type="GO" id="GO:0005886">
    <property type="term" value="C:plasma membrane"/>
    <property type="evidence" value="ECO:0007669"/>
    <property type="project" value="TreeGrafter"/>
</dbReference>
<name>A0A5P1FHK5_ASPOF</name>
<evidence type="ECO:0000256" key="3">
    <source>
        <dbReference type="ARBA" id="ARBA00022692"/>
    </source>
</evidence>
<feature type="compositionally biased region" description="Low complexity" evidence="7">
    <location>
        <begin position="1"/>
        <end position="16"/>
    </location>
</feature>
<comment type="subcellular location">
    <subcellularLocation>
        <location evidence="1">Membrane</location>
    </subcellularLocation>
</comment>
<dbReference type="OMA" id="TGIAWKE"/>
<dbReference type="Proteomes" id="UP000243459">
    <property type="component" value="Chromosome 2"/>
</dbReference>
<feature type="transmembrane region" description="Helical" evidence="8">
    <location>
        <begin position="49"/>
        <end position="69"/>
    </location>
</feature>
<keyword evidence="10" id="KW-1185">Reference proteome</keyword>
<dbReference type="AlphaFoldDB" id="A0A5P1FHK5"/>
<gene>
    <name evidence="9" type="ORF">A4U43_C02F4150</name>
</gene>